<comment type="caution">
    <text evidence="2">The sequence shown here is derived from an EMBL/GenBank/DDBJ whole genome shotgun (WGS) entry which is preliminary data.</text>
</comment>
<evidence type="ECO:0000313" key="2">
    <source>
        <dbReference type="EMBL" id="GAG79125.1"/>
    </source>
</evidence>
<reference evidence="2" key="1">
    <citation type="journal article" date="2014" name="Front. Microbiol.">
        <title>High frequency of phylogenetically diverse reductive dehalogenase-homologous genes in deep subseafloor sedimentary metagenomes.</title>
        <authorList>
            <person name="Kawai M."/>
            <person name="Futagami T."/>
            <person name="Toyoda A."/>
            <person name="Takaki Y."/>
            <person name="Nishi S."/>
            <person name="Hori S."/>
            <person name="Arai W."/>
            <person name="Tsubouchi T."/>
            <person name="Morono Y."/>
            <person name="Uchiyama I."/>
            <person name="Ito T."/>
            <person name="Fujiyama A."/>
            <person name="Inagaki F."/>
            <person name="Takami H."/>
        </authorList>
    </citation>
    <scope>NUCLEOTIDE SEQUENCE</scope>
    <source>
        <strain evidence="2">Expedition CK06-06</strain>
    </source>
</reference>
<dbReference type="AlphaFoldDB" id="X1A9P0"/>
<keyword evidence="1" id="KW-0472">Membrane</keyword>
<feature type="transmembrane region" description="Helical" evidence="1">
    <location>
        <begin position="60"/>
        <end position="83"/>
    </location>
</feature>
<sequence length="175" mass="20224">DSVKTIRSEYIKKALKSIIYVTIISIVALTYLLYVYLPYIEKNFFINLLTADTINLGGNSFPLNLTLSWTLLSTCIFLIVYFVRLSQVKFTPSLIKYIEQETKYAGFEFKRKIESVGLFMVLTTVSIAILFYIDTGLIQFSENSWSILFRNSFSVYLLISLILPIIEILSNYFLI</sequence>
<protein>
    <submittedName>
        <fullName evidence="2">Uncharacterized protein</fullName>
    </submittedName>
</protein>
<organism evidence="2">
    <name type="scientific">marine sediment metagenome</name>
    <dbReference type="NCBI Taxonomy" id="412755"/>
    <lineage>
        <taxon>unclassified sequences</taxon>
        <taxon>metagenomes</taxon>
        <taxon>ecological metagenomes</taxon>
    </lineage>
</organism>
<feature type="transmembrane region" description="Helical" evidence="1">
    <location>
        <begin position="116"/>
        <end position="133"/>
    </location>
</feature>
<feature type="transmembrane region" description="Helical" evidence="1">
    <location>
        <begin position="153"/>
        <end position="174"/>
    </location>
</feature>
<keyword evidence="1" id="KW-0812">Transmembrane</keyword>
<dbReference type="EMBL" id="BART01012284">
    <property type="protein sequence ID" value="GAG79125.1"/>
    <property type="molecule type" value="Genomic_DNA"/>
</dbReference>
<evidence type="ECO:0000256" key="1">
    <source>
        <dbReference type="SAM" id="Phobius"/>
    </source>
</evidence>
<feature type="transmembrane region" description="Helical" evidence="1">
    <location>
        <begin position="17"/>
        <end position="40"/>
    </location>
</feature>
<accession>X1A9P0</accession>
<name>X1A9P0_9ZZZZ</name>
<proteinExistence type="predicted"/>
<feature type="non-terminal residue" evidence="2">
    <location>
        <position position="1"/>
    </location>
</feature>
<gene>
    <name evidence="2" type="ORF">S01H4_25728</name>
</gene>
<keyword evidence="1" id="KW-1133">Transmembrane helix</keyword>